<dbReference type="GO" id="GO:0015035">
    <property type="term" value="F:protein-disulfide reductase activity"/>
    <property type="evidence" value="ECO:0007669"/>
    <property type="project" value="UniProtKB-UniRule"/>
</dbReference>
<dbReference type="FunFam" id="3.40.30.10:FF:000001">
    <property type="entry name" value="Thioredoxin"/>
    <property type="match status" value="1"/>
</dbReference>
<dbReference type="PANTHER" id="PTHR45663">
    <property type="entry name" value="GEO12009P1"/>
    <property type="match status" value="1"/>
</dbReference>
<evidence type="ECO:0000256" key="5">
    <source>
        <dbReference type="ARBA" id="ARBA00023284"/>
    </source>
</evidence>
<keyword evidence="2" id="KW-0813">Transport</keyword>
<dbReference type="Gene3D" id="3.40.30.10">
    <property type="entry name" value="Glutaredoxin"/>
    <property type="match status" value="1"/>
</dbReference>
<keyword evidence="10" id="KW-1185">Reference proteome</keyword>
<evidence type="ECO:0000256" key="2">
    <source>
        <dbReference type="ARBA" id="ARBA00022448"/>
    </source>
</evidence>
<dbReference type="CDD" id="cd02947">
    <property type="entry name" value="TRX_family"/>
    <property type="match status" value="1"/>
</dbReference>
<proteinExistence type="inferred from homology"/>
<keyword evidence="4" id="KW-1015">Disulfide bond</keyword>
<dbReference type="EMBL" id="JAICBX010000002">
    <property type="protein sequence ID" value="MBW8638477.1"/>
    <property type="molecule type" value="Genomic_DNA"/>
</dbReference>
<dbReference type="Pfam" id="PF14561">
    <property type="entry name" value="TPR_20"/>
    <property type="match status" value="1"/>
</dbReference>
<name>A0AAE2ZS03_9HYPH</name>
<comment type="similarity">
    <text evidence="1">Belongs to the thioredoxin family.</text>
</comment>
<keyword evidence="5" id="KW-0676">Redox-active center</keyword>
<dbReference type="Pfam" id="PF00085">
    <property type="entry name" value="Thioredoxin"/>
    <property type="match status" value="1"/>
</dbReference>
<keyword evidence="7" id="KW-0802">TPR repeat</keyword>
<dbReference type="PANTHER" id="PTHR45663:SF11">
    <property type="entry name" value="GEO12009P1"/>
    <property type="match status" value="1"/>
</dbReference>
<dbReference type="AlphaFoldDB" id="A0AAE2ZS03"/>
<dbReference type="Pfam" id="PF14559">
    <property type="entry name" value="TPR_19"/>
    <property type="match status" value="1"/>
</dbReference>
<dbReference type="PRINTS" id="PR00421">
    <property type="entry name" value="THIOREDOXIN"/>
</dbReference>
<dbReference type="InterPro" id="IPR013766">
    <property type="entry name" value="Thioredoxin_domain"/>
</dbReference>
<reference evidence="9" key="1">
    <citation type="submission" date="2021-08" db="EMBL/GenBank/DDBJ databases">
        <title>Hoeflea bacterium WL0058 sp. nov., isolated from the sediment.</title>
        <authorList>
            <person name="Wang L."/>
            <person name="Zhang D."/>
        </authorList>
    </citation>
    <scope>NUCLEOTIDE SEQUENCE</scope>
    <source>
        <strain evidence="9">WL0058</strain>
    </source>
</reference>
<evidence type="ECO:0000313" key="9">
    <source>
        <dbReference type="EMBL" id="MBW8638477.1"/>
    </source>
</evidence>
<evidence type="ECO:0000256" key="7">
    <source>
        <dbReference type="PROSITE-ProRule" id="PRU00339"/>
    </source>
</evidence>
<comment type="caution">
    <text evidence="9">The sequence shown here is derived from an EMBL/GenBank/DDBJ whole genome shotgun (WGS) entry which is preliminary data.</text>
</comment>
<dbReference type="Gene3D" id="1.25.40.10">
    <property type="entry name" value="Tetratricopeptide repeat domain"/>
    <property type="match status" value="2"/>
</dbReference>
<protein>
    <recommendedName>
        <fullName evidence="6">Thioredoxin</fullName>
    </recommendedName>
</protein>
<dbReference type="InterPro" id="IPR005746">
    <property type="entry name" value="Thioredoxin"/>
</dbReference>
<dbReference type="Proteomes" id="UP001196509">
    <property type="component" value="Unassembled WGS sequence"/>
</dbReference>
<accession>A0AAE2ZS03</accession>
<evidence type="ECO:0000256" key="6">
    <source>
        <dbReference type="NCBIfam" id="TIGR01068"/>
    </source>
</evidence>
<dbReference type="InterPro" id="IPR011990">
    <property type="entry name" value="TPR-like_helical_dom_sf"/>
</dbReference>
<dbReference type="GO" id="GO:0005829">
    <property type="term" value="C:cytosol"/>
    <property type="evidence" value="ECO:0007669"/>
    <property type="project" value="TreeGrafter"/>
</dbReference>
<gene>
    <name evidence="9" type="primary">trxA</name>
    <name evidence="9" type="ORF">K1W69_14875</name>
</gene>
<evidence type="ECO:0000313" key="10">
    <source>
        <dbReference type="Proteomes" id="UP001196509"/>
    </source>
</evidence>
<sequence length="327" mass="34873">MQNGDNPYGGSMGGQMSGTVNFDAGGAVQQAPAGGGALIKDTTTAAFRDDVIGESETQPVLVDFWAPWCGPCKQLGPIIEKVVQSFGGAVKLVKMNIDEHPAIPGQMGIQSIPAVVAFAGGKPVDAFMGAVPESQIRQFIEKQIQEHGGGGGPDLDAILEQGRAAMEAGDVNAAAQVFSAVLQQEPENAKALAGMMECLIAADQKDRAKAMLEDLTDEQKETPEIAAIVARFKLEEEVANLGDPTALQARLDADPNDHQARFDMAKILNIQGEREQAADFLLHIMKADRAWEDDGARKQLLTFFEAWGPTDPATLAARRKLSSLMFS</sequence>
<feature type="repeat" description="TPR" evidence="7">
    <location>
        <begin position="155"/>
        <end position="188"/>
    </location>
</feature>
<dbReference type="InterPro" id="IPR036249">
    <property type="entry name" value="Thioredoxin-like_sf"/>
</dbReference>
<dbReference type="RefSeq" id="WP_220229093.1">
    <property type="nucleotide sequence ID" value="NZ_JAICBX010000002.1"/>
</dbReference>
<dbReference type="PROSITE" id="PS00194">
    <property type="entry name" value="THIOREDOXIN_1"/>
    <property type="match status" value="1"/>
</dbReference>
<feature type="domain" description="Thioredoxin" evidence="8">
    <location>
        <begin position="37"/>
        <end position="145"/>
    </location>
</feature>
<dbReference type="GO" id="GO:0006950">
    <property type="term" value="P:response to stress"/>
    <property type="evidence" value="ECO:0007669"/>
    <property type="project" value="UniProtKB-ARBA"/>
</dbReference>
<evidence type="ECO:0000256" key="4">
    <source>
        <dbReference type="ARBA" id="ARBA00023157"/>
    </source>
</evidence>
<dbReference type="PROSITE" id="PS50005">
    <property type="entry name" value="TPR"/>
    <property type="match status" value="1"/>
</dbReference>
<evidence type="ECO:0000256" key="3">
    <source>
        <dbReference type="ARBA" id="ARBA00022982"/>
    </source>
</evidence>
<dbReference type="SUPFAM" id="SSF48452">
    <property type="entry name" value="TPR-like"/>
    <property type="match status" value="1"/>
</dbReference>
<evidence type="ECO:0000256" key="1">
    <source>
        <dbReference type="ARBA" id="ARBA00008987"/>
    </source>
</evidence>
<dbReference type="InterPro" id="IPR019734">
    <property type="entry name" value="TPR_rpt"/>
</dbReference>
<dbReference type="NCBIfam" id="TIGR01068">
    <property type="entry name" value="thioredoxin"/>
    <property type="match status" value="1"/>
</dbReference>
<evidence type="ECO:0000259" key="8">
    <source>
        <dbReference type="PROSITE" id="PS51352"/>
    </source>
</evidence>
<dbReference type="SUPFAM" id="SSF52833">
    <property type="entry name" value="Thioredoxin-like"/>
    <property type="match status" value="1"/>
</dbReference>
<keyword evidence="3" id="KW-0249">Electron transport</keyword>
<dbReference type="PROSITE" id="PS51352">
    <property type="entry name" value="THIOREDOXIN_2"/>
    <property type="match status" value="1"/>
</dbReference>
<organism evidence="9 10">
    <name type="scientific">Flavimaribacter sediminis</name>
    <dbReference type="NCBI Taxonomy" id="2865987"/>
    <lineage>
        <taxon>Bacteria</taxon>
        <taxon>Pseudomonadati</taxon>
        <taxon>Pseudomonadota</taxon>
        <taxon>Alphaproteobacteria</taxon>
        <taxon>Hyphomicrobiales</taxon>
        <taxon>Rhizobiaceae</taxon>
        <taxon>Flavimaribacter</taxon>
    </lineage>
</organism>
<dbReference type="InterPro" id="IPR017937">
    <property type="entry name" value="Thioredoxin_CS"/>
</dbReference>
<dbReference type="GO" id="GO:0045454">
    <property type="term" value="P:cell redox homeostasis"/>
    <property type="evidence" value="ECO:0007669"/>
    <property type="project" value="TreeGrafter"/>
</dbReference>